<evidence type="ECO:0008006" key="4">
    <source>
        <dbReference type="Google" id="ProtNLM"/>
    </source>
</evidence>
<sequence>MQLLKFELYKISRQTSIWVTFILLLGMSYLSLNYPYESKLEKEIYKQWEGPLTVEKLEQATTEYMELMKKEERVNNKQDVFTDFETMQIWMYQKLGLSKLVNENIDKKLGELETRNTVAAEMEANMIEDIRLDEFSHHTGPSQTVAFVEFGSFLVLGVMLILGLSQIYSKEYSSGMDNYLFSSKNGRKPLAWAKMGASLIYTLFVVIGWEFFNLLVNFILHGNEGWGTPIQFYTLYMNPAYAESPYALTMLEYHLIQLGIHLIAGMSFALFIVLISSLCKNALITFFVCAAVFIVPEFLGMVESIRNLLSFAYINVARVEFLFNDFKIVELFGYPILYPIVACLFMILLGAICVIGVLQMIKKREIAS</sequence>
<feature type="transmembrane region" description="Helical" evidence="1">
    <location>
        <begin position="15"/>
        <end position="32"/>
    </location>
</feature>
<name>A0ABW4LW70_9BACI</name>
<dbReference type="Proteomes" id="UP001597214">
    <property type="component" value="Unassembled WGS sequence"/>
</dbReference>
<dbReference type="EMBL" id="JBHUEM010000045">
    <property type="protein sequence ID" value="MFD1738400.1"/>
    <property type="molecule type" value="Genomic_DNA"/>
</dbReference>
<dbReference type="RefSeq" id="WP_377929609.1">
    <property type="nucleotide sequence ID" value="NZ_JBHUEM010000045.1"/>
</dbReference>
<dbReference type="PANTHER" id="PTHR37305">
    <property type="entry name" value="INTEGRAL MEMBRANE PROTEIN-RELATED"/>
    <property type="match status" value="1"/>
</dbReference>
<feature type="transmembrane region" description="Helical" evidence="1">
    <location>
        <begin position="255"/>
        <end position="275"/>
    </location>
</feature>
<feature type="transmembrane region" description="Helical" evidence="1">
    <location>
        <begin position="336"/>
        <end position="358"/>
    </location>
</feature>
<evidence type="ECO:0000313" key="3">
    <source>
        <dbReference type="Proteomes" id="UP001597214"/>
    </source>
</evidence>
<keyword evidence="1" id="KW-0472">Membrane</keyword>
<reference evidence="3" key="1">
    <citation type="journal article" date="2019" name="Int. J. Syst. Evol. Microbiol.">
        <title>The Global Catalogue of Microorganisms (GCM) 10K type strain sequencing project: providing services to taxonomists for standard genome sequencing and annotation.</title>
        <authorList>
            <consortium name="The Broad Institute Genomics Platform"/>
            <consortium name="The Broad Institute Genome Sequencing Center for Infectious Disease"/>
            <person name="Wu L."/>
            <person name="Ma J."/>
        </authorList>
    </citation>
    <scope>NUCLEOTIDE SEQUENCE [LARGE SCALE GENOMIC DNA]</scope>
    <source>
        <strain evidence="3">CCUG 49339</strain>
    </source>
</reference>
<protein>
    <recommendedName>
        <fullName evidence="4">ABC transporter permease</fullName>
    </recommendedName>
</protein>
<evidence type="ECO:0000256" key="1">
    <source>
        <dbReference type="SAM" id="Phobius"/>
    </source>
</evidence>
<feature type="transmembrane region" description="Helical" evidence="1">
    <location>
        <begin position="190"/>
        <end position="212"/>
    </location>
</feature>
<proteinExistence type="predicted"/>
<accession>A0ABW4LW70</accession>
<keyword evidence="1" id="KW-0812">Transmembrane</keyword>
<feature type="transmembrane region" description="Helical" evidence="1">
    <location>
        <begin position="282"/>
        <end position="302"/>
    </location>
</feature>
<organism evidence="2 3">
    <name type="scientific">Bacillus salitolerans</name>
    <dbReference type="NCBI Taxonomy" id="1437434"/>
    <lineage>
        <taxon>Bacteria</taxon>
        <taxon>Bacillati</taxon>
        <taxon>Bacillota</taxon>
        <taxon>Bacilli</taxon>
        <taxon>Bacillales</taxon>
        <taxon>Bacillaceae</taxon>
        <taxon>Bacillus</taxon>
    </lineage>
</organism>
<dbReference type="PANTHER" id="PTHR37305:SF1">
    <property type="entry name" value="MEMBRANE PROTEIN"/>
    <property type="match status" value="1"/>
</dbReference>
<feature type="transmembrane region" description="Helical" evidence="1">
    <location>
        <begin position="150"/>
        <end position="169"/>
    </location>
</feature>
<keyword evidence="1" id="KW-1133">Transmembrane helix</keyword>
<gene>
    <name evidence="2" type="ORF">ACFSCX_17895</name>
</gene>
<keyword evidence="3" id="KW-1185">Reference proteome</keyword>
<evidence type="ECO:0000313" key="2">
    <source>
        <dbReference type="EMBL" id="MFD1738400.1"/>
    </source>
</evidence>
<comment type="caution">
    <text evidence="2">The sequence shown here is derived from an EMBL/GenBank/DDBJ whole genome shotgun (WGS) entry which is preliminary data.</text>
</comment>